<dbReference type="RefSeq" id="WP_011367964.1">
    <property type="nucleotide sequence ID" value="NC_007519.1"/>
</dbReference>
<evidence type="ECO:0000313" key="3">
    <source>
        <dbReference type="EMBL" id="ABB38859.1"/>
    </source>
</evidence>
<reference evidence="3 4" key="1">
    <citation type="journal article" date="2011" name="J. Bacteriol.">
        <title>Complete genome sequence and updated annotation of Desulfovibrio alaskensis G20.</title>
        <authorList>
            <person name="Hauser L.J."/>
            <person name="Land M.L."/>
            <person name="Brown S.D."/>
            <person name="Larimer F."/>
            <person name="Keller K.L."/>
            <person name="Rapp-Giles B.J."/>
            <person name="Price M.N."/>
            <person name="Lin M."/>
            <person name="Bruce D.C."/>
            <person name="Detter J.C."/>
            <person name="Tapia R."/>
            <person name="Han C.S."/>
            <person name="Goodwin L.A."/>
            <person name="Cheng J.F."/>
            <person name="Pitluck S."/>
            <person name="Copeland A."/>
            <person name="Lucas S."/>
            <person name="Nolan M."/>
            <person name="Lapidus A.L."/>
            <person name="Palumbo A.V."/>
            <person name="Wall J.D."/>
        </authorList>
    </citation>
    <scope>NUCLEOTIDE SEQUENCE [LARGE SCALE GENOMIC DNA]</scope>
    <source>
        <strain evidence="4">ATCC BAA 1058 / DSM 17464 / G20</strain>
    </source>
</reference>
<accession>Q30ZN7</accession>
<keyword evidence="1" id="KW-0472">Membrane</keyword>
<gene>
    <name evidence="3" type="ordered locus">Dde_2062</name>
</gene>
<evidence type="ECO:0000313" key="4">
    <source>
        <dbReference type="Proteomes" id="UP000002710"/>
    </source>
</evidence>
<dbReference type="Proteomes" id="UP000002710">
    <property type="component" value="Chromosome"/>
</dbReference>
<dbReference type="EMBL" id="CP000112">
    <property type="protein sequence ID" value="ABB38859.1"/>
    <property type="molecule type" value="Genomic_DNA"/>
</dbReference>
<keyword evidence="1" id="KW-0812">Transmembrane</keyword>
<feature type="transmembrane region" description="Helical" evidence="1">
    <location>
        <begin position="78"/>
        <end position="96"/>
    </location>
</feature>
<feature type="domain" description="DUF2062" evidence="2">
    <location>
        <begin position="9"/>
        <end position="149"/>
    </location>
</feature>
<feature type="transmembrane region" description="Helical" evidence="1">
    <location>
        <begin position="116"/>
        <end position="142"/>
    </location>
</feature>
<proteinExistence type="predicted"/>
<dbReference type="KEGG" id="dde:Dde_2062"/>
<dbReference type="PANTHER" id="PTHR40547">
    <property type="entry name" value="SLL0298 PROTEIN"/>
    <property type="match status" value="1"/>
</dbReference>
<evidence type="ECO:0000259" key="2">
    <source>
        <dbReference type="Pfam" id="PF09835"/>
    </source>
</evidence>
<keyword evidence="1" id="KW-1133">Transmembrane helix</keyword>
<dbReference type="eggNOG" id="COG3216">
    <property type="taxonomic scope" value="Bacteria"/>
</dbReference>
<protein>
    <recommendedName>
        <fullName evidence="2">DUF2062 domain-containing protein</fullName>
    </recommendedName>
</protein>
<name>Q30ZN7_OLEA2</name>
<dbReference type="STRING" id="207559.Dde_2062"/>
<organism evidence="3 4">
    <name type="scientific">Oleidesulfovibrio alaskensis (strain ATCC BAA-1058 / DSM 17464 / G20)</name>
    <name type="common">Desulfovibrio alaskensis</name>
    <dbReference type="NCBI Taxonomy" id="207559"/>
    <lineage>
        <taxon>Bacteria</taxon>
        <taxon>Pseudomonadati</taxon>
        <taxon>Thermodesulfobacteriota</taxon>
        <taxon>Desulfovibrionia</taxon>
        <taxon>Desulfovibrionales</taxon>
        <taxon>Desulfovibrionaceae</taxon>
        <taxon>Oleidesulfovibrio</taxon>
    </lineage>
</organism>
<dbReference type="Pfam" id="PF09835">
    <property type="entry name" value="DUF2062"/>
    <property type="match status" value="1"/>
</dbReference>
<sequence>MHWWASFRRLLRFQYLRLLRLKASTHSIAMGLAVGIFVGCLPVIPFQTIAAVVMAFVFRGSKVAAALGTWISNPVNMIPFYTMLYYIGSLVMPVQAHFNPHHLELEAMLHQGWEIVVVMFAGGILLGVPLAFLTYIVTFRMVNAYRQRRMIKLLKQYEAGRKAREHADMGAGR</sequence>
<dbReference type="InterPro" id="IPR018639">
    <property type="entry name" value="DUF2062"/>
</dbReference>
<dbReference type="AlphaFoldDB" id="Q30ZN7"/>
<dbReference type="HOGENOM" id="CLU_102912_1_1_7"/>
<keyword evidence="4" id="KW-1185">Reference proteome</keyword>
<dbReference type="PANTHER" id="PTHR40547:SF1">
    <property type="entry name" value="SLL0298 PROTEIN"/>
    <property type="match status" value="1"/>
</dbReference>
<evidence type="ECO:0000256" key="1">
    <source>
        <dbReference type="SAM" id="Phobius"/>
    </source>
</evidence>